<dbReference type="PANTHER" id="PTHR34700">
    <property type="entry name" value="POTASSIUM BINDING PROTEIN KBP"/>
    <property type="match status" value="1"/>
</dbReference>
<gene>
    <name evidence="2" type="ORF">VC82_321</name>
</gene>
<dbReference type="PANTHER" id="PTHR34700:SF4">
    <property type="entry name" value="PHAGE-LIKE ELEMENT PBSX PROTEIN XKDP"/>
    <property type="match status" value="1"/>
</dbReference>
<dbReference type="CDD" id="cd00118">
    <property type="entry name" value="LysM"/>
    <property type="match status" value="1"/>
</dbReference>
<dbReference type="SUPFAM" id="SSF54106">
    <property type="entry name" value="LysM domain"/>
    <property type="match status" value="1"/>
</dbReference>
<dbReference type="HOGENOM" id="CLU_125377_1_0_10"/>
<evidence type="ECO:0000313" key="3">
    <source>
        <dbReference type="Proteomes" id="UP000032726"/>
    </source>
</evidence>
<dbReference type="AlphaFoldDB" id="A0A0D5YNV1"/>
<feature type="domain" description="LysM" evidence="1">
    <location>
        <begin position="107"/>
        <end position="156"/>
    </location>
</feature>
<dbReference type="Pfam" id="PF01476">
    <property type="entry name" value="LysM"/>
    <property type="match status" value="1"/>
</dbReference>
<dbReference type="EMBL" id="CP011071">
    <property type="protein sequence ID" value="AKA34005.1"/>
    <property type="molecule type" value="Genomic_DNA"/>
</dbReference>
<keyword evidence="3" id="KW-1185">Reference proteome</keyword>
<dbReference type="InterPro" id="IPR052196">
    <property type="entry name" value="Bact_Kbp"/>
</dbReference>
<reference evidence="2 3" key="1">
    <citation type="submission" date="2015-03" db="EMBL/GenBank/DDBJ databases">
        <title>Complete genome sequence of Muricauda lutaonensis CC-HSB-11T, isolated from a coastal hot spring.</title>
        <authorList>
            <person name="Kim K.M."/>
        </authorList>
    </citation>
    <scope>NUCLEOTIDE SEQUENCE [LARGE SCALE GENOMIC DNA]</scope>
    <source>
        <strain evidence="2 3">CC-HSB-11</strain>
    </source>
</reference>
<dbReference type="Gene3D" id="3.10.350.10">
    <property type="entry name" value="LysM domain"/>
    <property type="match status" value="1"/>
</dbReference>
<dbReference type="KEGG" id="mlt:VC82_321"/>
<name>A0A0D5YNV1_9FLAO</name>
<dbReference type="PROSITE" id="PS51782">
    <property type="entry name" value="LYSM"/>
    <property type="match status" value="1"/>
</dbReference>
<protein>
    <submittedName>
        <fullName evidence="2">Peptidoglycan-binding protein</fullName>
    </submittedName>
</protein>
<accession>A0A0D5YNV1</accession>
<dbReference type="SMART" id="SM00257">
    <property type="entry name" value="LysM"/>
    <property type="match status" value="1"/>
</dbReference>
<dbReference type="Proteomes" id="UP000032726">
    <property type="component" value="Chromosome"/>
</dbReference>
<sequence length="159" mass="17925">MDNFSKMANNCLPCDFYGYLVSQLVTINLIKNIMSVKAKYQPVLDLGQKLNIKDGDVREENGVLKIKGVANTQYEKNVLWDKIKEIGGENPSDIKANITVADSSVYHRHTVQSGESLSKIAKHYYGDAMKYNKIFEANRNILKNPDLIHPGQELVIPNL</sequence>
<dbReference type="PATRIC" id="fig|516051.4.peg.334"/>
<evidence type="ECO:0000259" key="1">
    <source>
        <dbReference type="PROSITE" id="PS51782"/>
    </source>
</evidence>
<dbReference type="InterPro" id="IPR036779">
    <property type="entry name" value="LysM_dom_sf"/>
</dbReference>
<proteinExistence type="predicted"/>
<dbReference type="STRING" id="516051.VC82_321"/>
<organism evidence="2 3">
    <name type="scientific">Flagellimonas lutaonensis</name>
    <dbReference type="NCBI Taxonomy" id="516051"/>
    <lineage>
        <taxon>Bacteria</taxon>
        <taxon>Pseudomonadati</taxon>
        <taxon>Bacteroidota</taxon>
        <taxon>Flavobacteriia</taxon>
        <taxon>Flavobacteriales</taxon>
        <taxon>Flavobacteriaceae</taxon>
        <taxon>Flagellimonas</taxon>
    </lineage>
</organism>
<evidence type="ECO:0000313" key="2">
    <source>
        <dbReference type="EMBL" id="AKA34005.1"/>
    </source>
</evidence>
<dbReference type="InterPro" id="IPR018392">
    <property type="entry name" value="LysM"/>
</dbReference>